<evidence type="ECO:0000256" key="4">
    <source>
        <dbReference type="ARBA" id="ARBA00022737"/>
    </source>
</evidence>
<dbReference type="CDD" id="cd00054">
    <property type="entry name" value="EGF_CA"/>
    <property type="match status" value="1"/>
</dbReference>
<dbReference type="PROSITE" id="PS01186">
    <property type="entry name" value="EGF_2"/>
    <property type="match status" value="1"/>
</dbReference>
<dbReference type="InterPro" id="IPR051022">
    <property type="entry name" value="Notch_Cell-Fate_Det"/>
</dbReference>
<dbReference type="GO" id="GO:0005509">
    <property type="term" value="F:calcium ion binding"/>
    <property type="evidence" value="ECO:0007669"/>
    <property type="project" value="InterPro"/>
</dbReference>
<dbReference type="RefSeq" id="XP_016976383.1">
    <property type="nucleotide sequence ID" value="XM_017120894.1"/>
</dbReference>
<dbReference type="SUPFAM" id="SSF57196">
    <property type="entry name" value="EGF/Laminin"/>
    <property type="match status" value="2"/>
</dbReference>
<organism evidence="9">
    <name type="scientific">Drosophila rhopaloa</name>
    <name type="common">Fruit fly</name>
    <dbReference type="NCBI Taxonomy" id="1041015"/>
    <lineage>
        <taxon>Eukaryota</taxon>
        <taxon>Metazoa</taxon>
        <taxon>Ecdysozoa</taxon>
        <taxon>Arthropoda</taxon>
        <taxon>Hexapoda</taxon>
        <taxon>Insecta</taxon>
        <taxon>Pterygota</taxon>
        <taxon>Neoptera</taxon>
        <taxon>Endopterygota</taxon>
        <taxon>Diptera</taxon>
        <taxon>Brachycera</taxon>
        <taxon>Muscomorpha</taxon>
        <taxon>Ephydroidea</taxon>
        <taxon>Drosophilidae</taxon>
        <taxon>Drosophila</taxon>
        <taxon>Sophophora</taxon>
    </lineage>
</organism>
<proteinExistence type="predicted"/>
<dbReference type="PROSITE" id="PS00010">
    <property type="entry name" value="ASX_HYDROXYL"/>
    <property type="match status" value="1"/>
</dbReference>
<gene>
    <name evidence="9" type="primary">LOC108042565</name>
</gene>
<dbReference type="PRINTS" id="PR00010">
    <property type="entry name" value="EGFBLOOD"/>
</dbReference>
<feature type="disulfide bond" evidence="7">
    <location>
        <begin position="141"/>
        <end position="151"/>
    </location>
</feature>
<keyword evidence="2" id="KW-0964">Secreted</keyword>
<dbReference type="GO" id="GO:0005576">
    <property type="term" value="C:extracellular region"/>
    <property type="evidence" value="ECO:0007669"/>
    <property type="project" value="UniProtKB-SubCell"/>
</dbReference>
<dbReference type="PROSITE" id="PS00022">
    <property type="entry name" value="EGF_1"/>
    <property type="match status" value="1"/>
</dbReference>
<keyword evidence="6" id="KW-0325">Glycoprotein</keyword>
<keyword evidence="4" id="KW-0677">Repeat</keyword>
<comment type="caution">
    <text evidence="7">Lacks conserved residue(s) required for the propagation of feature annotation.</text>
</comment>
<dbReference type="InterPro" id="IPR001881">
    <property type="entry name" value="EGF-like_Ca-bd_dom"/>
</dbReference>
<name>A0A6P4EMX9_DRORH</name>
<dbReference type="InterPro" id="IPR000152">
    <property type="entry name" value="EGF-type_Asp/Asn_hydroxyl_site"/>
</dbReference>
<dbReference type="InterPro" id="IPR000742">
    <property type="entry name" value="EGF"/>
</dbReference>
<keyword evidence="3 7" id="KW-0245">EGF-like domain</keyword>
<comment type="subcellular location">
    <subcellularLocation>
        <location evidence="1">Secreted</location>
    </subcellularLocation>
</comment>
<dbReference type="SMART" id="SM00179">
    <property type="entry name" value="EGF_CA"/>
    <property type="match status" value="2"/>
</dbReference>
<evidence type="ECO:0000256" key="6">
    <source>
        <dbReference type="ARBA" id="ARBA00023180"/>
    </source>
</evidence>
<evidence type="ECO:0000256" key="1">
    <source>
        <dbReference type="ARBA" id="ARBA00004613"/>
    </source>
</evidence>
<accession>A0A6P4EMX9</accession>
<dbReference type="Gene3D" id="2.10.25.10">
    <property type="entry name" value="Laminin"/>
    <property type="match status" value="2"/>
</dbReference>
<dbReference type="FunFam" id="2.10.25.10:FF:000045">
    <property type="entry name" value="Slit guidance ligand 2"/>
    <property type="match status" value="1"/>
</dbReference>
<evidence type="ECO:0000256" key="7">
    <source>
        <dbReference type="PROSITE-ProRule" id="PRU00076"/>
    </source>
</evidence>
<dbReference type="AlphaFoldDB" id="A0A6P4EMX9"/>
<feature type="domain" description="EGF-like" evidence="8">
    <location>
        <begin position="137"/>
        <end position="173"/>
    </location>
</feature>
<evidence type="ECO:0000259" key="8">
    <source>
        <dbReference type="PROSITE" id="PS50026"/>
    </source>
</evidence>
<reference evidence="9" key="1">
    <citation type="submission" date="2025-08" db="UniProtKB">
        <authorList>
            <consortium name="RefSeq"/>
        </authorList>
    </citation>
    <scope>IDENTIFICATION</scope>
</reference>
<evidence type="ECO:0000256" key="2">
    <source>
        <dbReference type="ARBA" id="ARBA00022525"/>
    </source>
</evidence>
<dbReference type="PANTHER" id="PTHR24049">
    <property type="entry name" value="CRUMBS FAMILY MEMBER"/>
    <property type="match status" value="1"/>
</dbReference>
<feature type="disulfide bond" evidence="7">
    <location>
        <begin position="163"/>
        <end position="172"/>
    </location>
</feature>
<dbReference type="FunFam" id="2.10.25.10:FF:000662">
    <property type="entry name" value="Eyes shut, isoform E"/>
    <property type="match status" value="1"/>
</dbReference>
<protein>
    <submittedName>
        <fullName evidence="9">Protein eyes shut-like</fullName>
    </submittedName>
</protein>
<feature type="domain" description="EGF-like" evidence="8">
    <location>
        <begin position="175"/>
        <end position="206"/>
    </location>
</feature>
<evidence type="ECO:0000256" key="5">
    <source>
        <dbReference type="ARBA" id="ARBA00023157"/>
    </source>
</evidence>
<dbReference type="OrthoDB" id="283575at2759"/>
<keyword evidence="5 7" id="KW-1015">Disulfide bond</keyword>
<evidence type="ECO:0000256" key="3">
    <source>
        <dbReference type="ARBA" id="ARBA00022536"/>
    </source>
</evidence>
<dbReference type="Pfam" id="PF00008">
    <property type="entry name" value="EGF"/>
    <property type="match status" value="1"/>
</dbReference>
<evidence type="ECO:0000313" key="9">
    <source>
        <dbReference type="RefSeq" id="XP_016976383.1"/>
    </source>
</evidence>
<sequence length="206" mass="21802">MINVHQFDTLTMAILAQIRRDMGRRCATSSPPDGCKDDTEAITVSGATTPLTANGATTTGLTVTPKDMQRNHLLKMPTATIEKPTITATTTNTIITNNATKSAATAVRNPCRALRILAKGLLLPILILGILVGSSQAGFACLSNPCVFGVCIDGLNSSYSCYCIDGYTGIQCQTNWDECWSSPCQNGGTCVDGVAYYNCTCPEGFS</sequence>
<dbReference type="InterPro" id="IPR018097">
    <property type="entry name" value="EGF_Ca-bd_CS"/>
</dbReference>
<dbReference type="GO" id="GO:0007399">
    <property type="term" value="P:nervous system development"/>
    <property type="evidence" value="ECO:0007669"/>
    <property type="project" value="UniProtKB-ARBA"/>
</dbReference>
<dbReference type="SMART" id="SM00181">
    <property type="entry name" value="EGF"/>
    <property type="match status" value="2"/>
</dbReference>
<dbReference type="PROSITE" id="PS01187">
    <property type="entry name" value="EGF_CA"/>
    <property type="match status" value="1"/>
</dbReference>
<feature type="non-terminal residue" evidence="9">
    <location>
        <position position="206"/>
    </location>
</feature>
<dbReference type="PROSITE" id="PS50026">
    <property type="entry name" value="EGF_3"/>
    <property type="match status" value="2"/>
</dbReference>